<gene>
    <name evidence="1" type="ORF">RRG08_062397</name>
</gene>
<reference evidence="1" key="1">
    <citation type="journal article" date="2023" name="G3 (Bethesda)">
        <title>A reference genome for the long-term kleptoplast-retaining sea slug Elysia crispata morphotype clarki.</title>
        <authorList>
            <person name="Eastman K.E."/>
            <person name="Pendleton A.L."/>
            <person name="Shaikh M.A."/>
            <person name="Suttiyut T."/>
            <person name="Ogas R."/>
            <person name="Tomko P."/>
            <person name="Gavelis G."/>
            <person name="Widhalm J.R."/>
            <person name="Wisecaver J.H."/>
        </authorList>
    </citation>
    <scope>NUCLEOTIDE SEQUENCE</scope>
    <source>
        <strain evidence="1">ECLA1</strain>
    </source>
</reference>
<organism evidence="1 2">
    <name type="scientific">Elysia crispata</name>
    <name type="common">lettuce slug</name>
    <dbReference type="NCBI Taxonomy" id="231223"/>
    <lineage>
        <taxon>Eukaryota</taxon>
        <taxon>Metazoa</taxon>
        <taxon>Spiralia</taxon>
        <taxon>Lophotrochozoa</taxon>
        <taxon>Mollusca</taxon>
        <taxon>Gastropoda</taxon>
        <taxon>Heterobranchia</taxon>
        <taxon>Euthyneura</taxon>
        <taxon>Panpulmonata</taxon>
        <taxon>Sacoglossa</taxon>
        <taxon>Placobranchoidea</taxon>
        <taxon>Plakobranchidae</taxon>
        <taxon>Elysia</taxon>
    </lineage>
</organism>
<keyword evidence="2" id="KW-1185">Reference proteome</keyword>
<evidence type="ECO:0000313" key="1">
    <source>
        <dbReference type="EMBL" id="KAK3794152.1"/>
    </source>
</evidence>
<dbReference type="Proteomes" id="UP001283361">
    <property type="component" value="Unassembled WGS sequence"/>
</dbReference>
<sequence>MSRAIFSRLLKINIYIHDQSRPALYNYRPLLGCSRSRVSGAALAFQSQPHTPHRMSHLLKTTMFAPPIACLLNVTSGF</sequence>
<dbReference type="AlphaFoldDB" id="A0AAE1AUG7"/>
<proteinExistence type="predicted"/>
<dbReference type="EMBL" id="JAWDGP010001136">
    <property type="protein sequence ID" value="KAK3794152.1"/>
    <property type="molecule type" value="Genomic_DNA"/>
</dbReference>
<protein>
    <submittedName>
        <fullName evidence="1">Uncharacterized protein</fullName>
    </submittedName>
</protein>
<evidence type="ECO:0000313" key="2">
    <source>
        <dbReference type="Proteomes" id="UP001283361"/>
    </source>
</evidence>
<accession>A0AAE1AUG7</accession>
<name>A0AAE1AUG7_9GAST</name>
<comment type="caution">
    <text evidence="1">The sequence shown here is derived from an EMBL/GenBank/DDBJ whole genome shotgun (WGS) entry which is preliminary data.</text>
</comment>